<dbReference type="GO" id="GO:0080044">
    <property type="term" value="F:quercetin 7-O-glucosyltransferase activity"/>
    <property type="evidence" value="ECO:0007669"/>
    <property type="project" value="TreeGrafter"/>
</dbReference>
<dbReference type="STRING" id="888268.A0A1E5VAD9"/>
<evidence type="ECO:0000256" key="1">
    <source>
        <dbReference type="ARBA" id="ARBA00009995"/>
    </source>
</evidence>
<gene>
    <name evidence="3" type="ORF">BAE44_0016945</name>
</gene>
<comment type="similarity">
    <text evidence="1">Belongs to the UDP-glycosyltransferase family.</text>
</comment>
<dbReference type="Pfam" id="PF26168">
    <property type="entry name" value="Glyco_transf_N"/>
    <property type="match status" value="1"/>
</dbReference>
<dbReference type="GO" id="GO:0080043">
    <property type="term" value="F:quercetin 3-O-glucosyltransferase activity"/>
    <property type="evidence" value="ECO:0007669"/>
    <property type="project" value="TreeGrafter"/>
</dbReference>
<dbReference type="Gene3D" id="3.40.50.2000">
    <property type="entry name" value="Glycogen Phosphorylase B"/>
    <property type="match status" value="1"/>
</dbReference>
<keyword evidence="4" id="KW-1185">Reference proteome</keyword>
<dbReference type="InterPro" id="IPR058980">
    <property type="entry name" value="Glyco_transf_N"/>
</dbReference>
<evidence type="ECO:0000313" key="3">
    <source>
        <dbReference type="EMBL" id="OEL22037.1"/>
    </source>
</evidence>
<reference evidence="3 4" key="1">
    <citation type="submission" date="2016-09" db="EMBL/GenBank/DDBJ databases">
        <title>The draft genome of Dichanthelium oligosanthes: A C3 panicoid grass species.</title>
        <authorList>
            <person name="Studer A.J."/>
            <person name="Schnable J.C."/>
            <person name="Brutnell T.P."/>
        </authorList>
    </citation>
    <scope>NUCLEOTIDE SEQUENCE [LARGE SCALE GENOMIC DNA]</scope>
    <source>
        <strain evidence="4">cv. Kellogg 1175</strain>
        <tissue evidence="3">Leaf</tissue>
    </source>
</reference>
<dbReference type="PANTHER" id="PTHR11926:SF1403">
    <property type="entry name" value="GLYCOSYLTRANSFERASE"/>
    <property type="match status" value="1"/>
</dbReference>
<sequence length="134" mass="14143">MASSDQASSINVLLVPFPVQGHINPLLQFGKRLAGHSGVRCTLAATRFVASSTKPTPSSVHLAVFSDGCDAGGPGELGGVGAPYFERLESSGAETLDALLRSESELGRPVHVVVRAPWTSCTRTRGPAGYRRRR</sequence>
<dbReference type="AlphaFoldDB" id="A0A1E5VAD9"/>
<feature type="domain" description="Glycosyltransferase N-terminal" evidence="2">
    <location>
        <begin position="9"/>
        <end position="46"/>
    </location>
</feature>
<dbReference type="EMBL" id="LWDX02046467">
    <property type="protein sequence ID" value="OEL22037.1"/>
    <property type="molecule type" value="Genomic_DNA"/>
</dbReference>
<name>A0A1E5VAD9_9POAL</name>
<evidence type="ECO:0000259" key="2">
    <source>
        <dbReference type="Pfam" id="PF26168"/>
    </source>
</evidence>
<dbReference type="PANTHER" id="PTHR11926">
    <property type="entry name" value="GLUCOSYL/GLUCURONOSYL TRANSFERASES"/>
    <property type="match status" value="1"/>
</dbReference>
<evidence type="ECO:0000313" key="4">
    <source>
        <dbReference type="Proteomes" id="UP000095767"/>
    </source>
</evidence>
<proteinExistence type="inferred from homology"/>
<protein>
    <recommendedName>
        <fullName evidence="2">Glycosyltransferase N-terminal domain-containing protein</fullName>
    </recommendedName>
</protein>
<organism evidence="3 4">
    <name type="scientific">Dichanthelium oligosanthes</name>
    <dbReference type="NCBI Taxonomy" id="888268"/>
    <lineage>
        <taxon>Eukaryota</taxon>
        <taxon>Viridiplantae</taxon>
        <taxon>Streptophyta</taxon>
        <taxon>Embryophyta</taxon>
        <taxon>Tracheophyta</taxon>
        <taxon>Spermatophyta</taxon>
        <taxon>Magnoliopsida</taxon>
        <taxon>Liliopsida</taxon>
        <taxon>Poales</taxon>
        <taxon>Poaceae</taxon>
        <taxon>PACMAD clade</taxon>
        <taxon>Panicoideae</taxon>
        <taxon>Panicodae</taxon>
        <taxon>Paniceae</taxon>
        <taxon>Dichantheliinae</taxon>
        <taxon>Dichanthelium</taxon>
    </lineage>
</organism>
<dbReference type="SUPFAM" id="SSF53756">
    <property type="entry name" value="UDP-Glycosyltransferase/glycogen phosphorylase"/>
    <property type="match status" value="1"/>
</dbReference>
<dbReference type="Proteomes" id="UP000095767">
    <property type="component" value="Unassembled WGS sequence"/>
</dbReference>
<dbReference type="OrthoDB" id="783988at2759"/>
<accession>A0A1E5VAD9</accession>
<comment type="caution">
    <text evidence="3">The sequence shown here is derived from an EMBL/GenBank/DDBJ whole genome shotgun (WGS) entry which is preliminary data.</text>
</comment>